<dbReference type="GO" id="GO:0006508">
    <property type="term" value="P:proteolysis"/>
    <property type="evidence" value="ECO:0007669"/>
    <property type="project" value="InterPro"/>
</dbReference>
<dbReference type="PROSITE" id="PS51365">
    <property type="entry name" value="RENAL_DIPEPTIDASE_2"/>
    <property type="match status" value="1"/>
</dbReference>
<dbReference type="InterPro" id="IPR032466">
    <property type="entry name" value="Metal_Hydrolase"/>
</dbReference>
<dbReference type="Pfam" id="PF01244">
    <property type="entry name" value="Peptidase_M19"/>
    <property type="match status" value="1"/>
</dbReference>
<dbReference type="PANTHER" id="PTHR10443:SF12">
    <property type="entry name" value="DIPEPTIDASE"/>
    <property type="match status" value="1"/>
</dbReference>
<dbReference type="EMBL" id="JACIDC010000006">
    <property type="protein sequence ID" value="MBB4040487.1"/>
    <property type="molecule type" value="Genomic_DNA"/>
</dbReference>
<dbReference type="GO" id="GO:0070573">
    <property type="term" value="F:metallodipeptidase activity"/>
    <property type="evidence" value="ECO:0007669"/>
    <property type="project" value="InterPro"/>
</dbReference>
<reference evidence="1 2" key="1">
    <citation type="submission" date="2020-08" db="EMBL/GenBank/DDBJ databases">
        <title>Genomic Encyclopedia of Type Strains, Phase IV (KMG-IV): sequencing the most valuable type-strain genomes for metagenomic binning, comparative biology and taxonomic classification.</title>
        <authorList>
            <person name="Goeker M."/>
        </authorList>
    </citation>
    <scope>NUCLEOTIDE SEQUENCE [LARGE SCALE GENOMIC DNA]</scope>
    <source>
        <strain evidence="1 2">DSM 15743</strain>
    </source>
</reference>
<evidence type="ECO:0000313" key="1">
    <source>
        <dbReference type="EMBL" id="MBB4040487.1"/>
    </source>
</evidence>
<sequence>MTHVHPEPAEPSSDMLIWDMSVPWQDHGRRWLKDRALGRYRENGVGFVSLTVAKDEQGVQETIRQIARERAMIQANEDKYVLISNVSDIIDARKSGKLAIAFNFQGTNPFARDLAMVETYHRLGVRHALLAYNLRNAVGSGCHERSDDGLSSFGIALIREMNRVGMLVDLAHTGSRTSLDAIEHSSAPVIISHAAARSVHDHPRNIDDERIRACAGSGGVMGVTGTGLFLGSNEQLLDKFIQHIDHIVQLVGPGHVGLGLDFNYDMDAAIAGARSDPAKYPVAGGYANDGLKIIEPEHVPHITEALQKRGYSDDDVRAIAGLNWLRVASQVWNTQASK</sequence>
<keyword evidence="1" id="KW-0224">Dipeptidase</keyword>
<dbReference type="InterPro" id="IPR008257">
    <property type="entry name" value="Pept_M19"/>
</dbReference>
<dbReference type="SUPFAM" id="SSF51556">
    <property type="entry name" value="Metallo-dependent hydrolases"/>
    <property type="match status" value="1"/>
</dbReference>
<gene>
    <name evidence="1" type="ORF">GGR34_002140</name>
</gene>
<protein>
    <submittedName>
        <fullName evidence="1">Membrane dipeptidase</fullName>
        <ecNumber evidence="1">3.4.13.19</ecNumber>
    </submittedName>
</protein>
<keyword evidence="1" id="KW-0645">Protease</keyword>
<evidence type="ECO:0000313" key="2">
    <source>
        <dbReference type="Proteomes" id="UP000519439"/>
    </source>
</evidence>
<dbReference type="RefSeq" id="WP_027315882.1">
    <property type="nucleotide sequence ID" value="NZ_JACIDC010000006.1"/>
</dbReference>
<keyword evidence="2" id="KW-1185">Reference proteome</keyword>
<organism evidence="1 2">
    <name type="scientific">Microvirga flocculans</name>
    <dbReference type="NCBI Taxonomy" id="217168"/>
    <lineage>
        <taxon>Bacteria</taxon>
        <taxon>Pseudomonadati</taxon>
        <taxon>Pseudomonadota</taxon>
        <taxon>Alphaproteobacteria</taxon>
        <taxon>Hyphomicrobiales</taxon>
        <taxon>Methylobacteriaceae</taxon>
        <taxon>Microvirga</taxon>
    </lineage>
</organism>
<proteinExistence type="predicted"/>
<comment type="caution">
    <text evidence="1">The sequence shown here is derived from an EMBL/GenBank/DDBJ whole genome shotgun (WGS) entry which is preliminary data.</text>
</comment>
<keyword evidence="1" id="KW-0378">Hydrolase</keyword>
<dbReference type="EC" id="3.4.13.19" evidence="1"/>
<dbReference type="AlphaFoldDB" id="A0A7W6N8A4"/>
<accession>A0A7W6N8A4</accession>
<name>A0A7W6N8A4_9HYPH</name>
<dbReference type="Gene3D" id="3.20.20.140">
    <property type="entry name" value="Metal-dependent hydrolases"/>
    <property type="match status" value="1"/>
</dbReference>
<dbReference type="PANTHER" id="PTHR10443">
    <property type="entry name" value="MICROSOMAL DIPEPTIDASE"/>
    <property type="match status" value="1"/>
</dbReference>
<dbReference type="Proteomes" id="UP000519439">
    <property type="component" value="Unassembled WGS sequence"/>
</dbReference>